<reference evidence="2 3" key="2">
    <citation type="submission" date="2020-02" db="EMBL/GenBank/DDBJ databases">
        <title>Genome sequences of Thiorhodococcus mannitoliphagus and Thiorhodococcus minor, purple sulfur photosynthetic bacteria in the gammaproteobacterial family, Chromatiaceae.</title>
        <authorList>
            <person name="Aviles F.A."/>
            <person name="Meyer T.E."/>
            <person name="Kyndt J.A."/>
        </authorList>
    </citation>
    <scope>NUCLEOTIDE SEQUENCE [LARGE SCALE GENOMIC DNA]</scope>
    <source>
        <strain evidence="2 3">DSM 18266</strain>
    </source>
</reference>
<dbReference type="PANTHER" id="PTHR30399:SF1">
    <property type="entry name" value="UTP PYROPHOSPHATASE"/>
    <property type="match status" value="1"/>
</dbReference>
<dbReference type="RefSeq" id="WP_164651680.1">
    <property type="nucleotide sequence ID" value="NZ_JAAIJR010000001.1"/>
</dbReference>
<dbReference type="Proteomes" id="UP000471640">
    <property type="component" value="Unassembled WGS sequence"/>
</dbReference>
<keyword evidence="3" id="KW-1185">Reference proteome</keyword>
<reference evidence="3" key="1">
    <citation type="journal article" date="2020" name="Microbiol. Resour. Announc.">
        <title>Draft Genome Sequences of Thiorhodococcus mannitoliphagus and Thiorhodococcus minor, Purple Sulfur Photosynthetic Bacteria in the Gammaproteobacterial Family Chromatiaceae.</title>
        <authorList>
            <person name="Aviles F.A."/>
            <person name="Meyer T.E."/>
            <person name="Kyndt J.A."/>
        </authorList>
    </citation>
    <scope>NUCLEOTIDE SEQUENCE [LARGE SCALE GENOMIC DNA]</scope>
    <source>
        <strain evidence="3">DSM 18266</strain>
    </source>
</reference>
<dbReference type="Pfam" id="PF01863">
    <property type="entry name" value="YgjP-like"/>
    <property type="match status" value="1"/>
</dbReference>
<comment type="caution">
    <text evidence="2">The sequence shown here is derived from an EMBL/GenBank/DDBJ whole genome shotgun (WGS) entry which is preliminary data.</text>
</comment>
<sequence length="235" mass="27094">MSLTLERLAVDELTFEVRRSAQRKTLEITLDRGGELIIAAPPGIGQEVLAAFVREKRFWLYAKMAEKESRLQPLEAKEFVSGAGFPYLGRSYRLLLVDAQEVPLKLEAGRFKLRRSLASEGRRYFVHWYSSHARTWLRTRVRGWARRMALQPDGIEVRDLGFRWGSCGRGGKLNFHWAVMLMPVGIVDYVIVHELAHLEEPNHTPAFWQRVSRAMPDYGQRKAWLAEHGGRHVSL</sequence>
<evidence type="ECO:0000259" key="1">
    <source>
        <dbReference type="Pfam" id="PF01863"/>
    </source>
</evidence>
<dbReference type="CDD" id="cd07344">
    <property type="entry name" value="M48_yhfN_like"/>
    <property type="match status" value="1"/>
</dbReference>
<dbReference type="InterPro" id="IPR002725">
    <property type="entry name" value="YgjP-like_metallopeptidase"/>
</dbReference>
<protein>
    <submittedName>
        <fullName evidence="2">M48 family metallopeptidase</fullName>
    </submittedName>
</protein>
<dbReference type="EMBL" id="JAAIJR010000001">
    <property type="protein sequence ID" value="NEX18797.1"/>
    <property type="molecule type" value="Genomic_DNA"/>
</dbReference>
<dbReference type="AlphaFoldDB" id="A0A6P1DKP8"/>
<feature type="domain" description="YgjP-like metallopeptidase" evidence="1">
    <location>
        <begin position="24"/>
        <end position="228"/>
    </location>
</feature>
<evidence type="ECO:0000313" key="2">
    <source>
        <dbReference type="EMBL" id="NEX18797.1"/>
    </source>
</evidence>
<proteinExistence type="predicted"/>
<dbReference type="Gene3D" id="3.30.2010.10">
    <property type="entry name" value="Metalloproteases ('zincins'), catalytic domain"/>
    <property type="match status" value="1"/>
</dbReference>
<dbReference type="PANTHER" id="PTHR30399">
    <property type="entry name" value="UNCHARACTERIZED PROTEIN YGJP"/>
    <property type="match status" value="1"/>
</dbReference>
<evidence type="ECO:0000313" key="3">
    <source>
        <dbReference type="Proteomes" id="UP000471640"/>
    </source>
</evidence>
<organism evidence="2 3">
    <name type="scientific">Thiorhodococcus mannitoliphagus</name>
    <dbReference type="NCBI Taxonomy" id="329406"/>
    <lineage>
        <taxon>Bacteria</taxon>
        <taxon>Pseudomonadati</taxon>
        <taxon>Pseudomonadota</taxon>
        <taxon>Gammaproteobacteria</taxon>
        <taxon>Chromatiales</taxon>
        <taxon>Chromatiaceae</taxon>
        <taxon>Thiorhodococcus</taxon>
    </lineage>
</organism>
<gene>
    <name evidence="2" type="ORF">G3480_00405</name>
</gene>
<name>A0A6P1DKP8_9GAMM</name>
<dbReference type="InterPro" id="IPR053136">
    <property type="entry name" value="UTP_pyrophosphatase-like"/>
</dbReference>
<accession>A0A6P1DKP8</accession>